<evidence type="ECO:0000256" key="2">
    <source>
        <dbReference type="ARBA" id="ARBA00023125"/>
    </source>
</evidence>
<dbReference type="InterPro" id="IPR000792">
    <property type="entry name" value="Tscrpt_reg_LuxR_C"/>
</dbReference>
<protein>
    <submittedName>
        <fullName evidence="5">LuxR C-terminal-related transcriptional regulator</fullName>
    </submittedName>
</protein>
<keyword evidence="2" id="KW-0238">DNA-binding</keyword>
<keyword evidence="1" id="KW-0805">Transcription regulation</keyword>
<evidence type="ECO:0000313" key="5">
    <source>
        <dbReference type="EMBL" id="MCP3729840.1"/>
    </source>
</evidence>
<keyword evidence="3" id="KW-0804">Transcription</keyword>
<evidence type="ECO:0000313" key="6">
    <source>
        <dbReference type="Proteomes" id="UP001139451"/>
    </source>
</evidence>
<dbReference type="PROSITE" id="PS50043">
    <property type="entry name" value="HTH_LUXR_2"/>
    <property type="match status" value="1"/>
</dbReference>
<accession>A0A9X2HPY1</accession>
<evidence type="ECO:0000256" key="3">
    <source>
        <dbReference type="ARBA" id="ARBA00023163"/>
    </source>
</evidence>
<dbReference type="GO" id="GO:0003677">
    <property type="term" value="F:DNA binding"/>
    <property type="evidence" value="ECO:0007669"/>
    <property type="project" value="UniProtKB-KW"/>
</dbReference>
<sequence>MLAETSNVATAADRAARAKDDAALAAILENAGGWRLIPQGQQAVVQRALEKLPDACILAHPRLALARVYLGIKSDDTCAARADYDRLVAAASQTDLPGDLWTEIRVVGDILADYENAPVTLDGLLQREALLRTLPANDHLILANASETLSARYFESGWLDHALEPMLAAREHYRTLGLLDSDLFTRLFEARVRWAQGVHKDAAAILASAHAEIADIVGDRVDLAANCAAFDAVLLYEQDRPADALAQLDWALPYMEQSDGWVDVFAAAYFTAARALVAQGAIEDAQAMIARARSRAERRLLPELEQLASLCELELYLHHDQDAARARDYADEIGLDALADAVGEGASVWRTVVTAAQLCRAKLALLEGRHEAAIAGLRNLKHWAGQHGAGRLLIDVNLLLACGLREAGAADEAETCFDEAVGRAMFQGIVRPFIDAWRFVEPSLKERLKAAAQMDRFRAQFLTTLARSLSTRPPGTPVQSLLSDAEATILEHLSLGYSNKEIARLIGKSPDTVKYRLKSVFRKIGVHKRRDAVRVLRERGLIAERDRAAARG</sequence>
<dbReference type="AlphaFoldDB" id="A0A9X2HPY1"/>
<feature type="domain" description="HTH luxR-type" evidence="4">
    <location>
        <begin position="475"/>
        <end position="540"/>
    </location>
</feature>
<dbReference type="CDD" id="cd06170">
    <property type="entry name" value="LuxR_C_like"/>
    <property type="match status" value="1"/>
</dbReference>
<dbReference type="RefSeq" id="WP_254291936.1">
    <property type="nucleotide sequence ID" value="NZ_JAMLDX010000003.1"/>
</dbReference>
<dbReference type="PANTHER" id="PTHR44688">
    <property type="entry name" value="DNA-BINDING TRANSCRIPTIONAL ACTIVATOR DEVR_DOSR"/>
    <property type="match status" value="1"/>
</dbReference>
<proteinExistence type="predicted"/>
<dbReference type="InterPro" id="IPR011990">
    <property type="entry name" value="TPR-like_helical_dom_sf"/>
</dbReference>
<dbReference type="PANTHER" id="PTHR44688:SF16">
    <property type="entry name" value="DNA-BINDING TRANSCRIPTIONAL ACTIVATOR DEVR_DOSR"/>
    <property type="match status" value="1"/>
</dbReference>
<dbReference type="Gene3D" id="1.10.10.10">
    <property type="entry name" value="Winged helix-like DNA-binding domain superfamily/Winged helix DNA-binding domain"/>
    <property type="match status" value="1"/>
</dbReference>
<organism evidence="5 6">
    <name type="scientific">Sphingomonas tagetis</name>
    <dbReference type="NCBI Taxonomy" id="2949092"/>
    <lineage>
        <taxon>Bacteria</taxon>
        <taxon>Pseudomonadati</taxon>
        <taxon>Pseudomonadota</taxon>
        <taxon>Alphaproteobacteria</taxon>
        <taxon>Sphingomonadales</taxon>
        <taxon>Sphingomonadaceae</taxon>
        <taxon>Sphingomonas</taxon>
    </lineage>
</organism>
<dbReference type="SUPFAM" id="SSF46894">
    <property type="entry name" value="C-terminal effector domain of the bipartite response regulators"/>
    <property type="match status" value="1"/>
</dbReference>
<dbReference type="Proteomes" id="UP001139451">
    <property type="component" value="Unassembled WGS sequence"/>
</dbReference>
<dbReference type="InterPro" id="IPR036388">
    <property type="entry name" value="WH-like_DNA-bd_sf"/>
</dbReference>
<evidence type="ECO:0000256" key="1">
    <source>
        <dbReference type="ARBA" id="ARBA00023015"/>
    </source>
</evidence>
<dbReference type="PRINTS" id="PR00038">
    <property type="entry name" value="HTHLUXR"/>
</dbReference>
<comment type="caution">
    <text evidence="5">The sequence shown here is derived from an EMBL/GenBank/DDBJ whole genome shotgun (WGS) entry which is preliminary data.</text>
</comment>
<dbReference type="SMART" id="SM00421">
    <property type="entry name" value="HTH_LUXR"/>
    <property type="match status" value="1"/>
</dbReference>
<keyword evidence="6" id="KW-1185">Reference proteome</keyword>
<reference evidence="5" key="1">
    <citation type="submission" date="2022-05" db="EMBL/GenBank/DDBJ databases">
        <title>Sphingomonas sp. strain MG17 Genome sequencing and assembly.</title>
        <authorList>
            <person name="Kim I."/>
        </authorList>
    </citation>
    <scope>NUCLEOTIDE SEQUENCE</scope>
    <source>
        <strain evidence="5">MG17</strain>
    </source>
</reference>
<evidence type="ECO:0000259" key="4">
    <source>
        <dbReference type="PROSITE" id="PS50043"/>
    </source>
</evidence>
<dbReference type="EMBL" id="JAMLDX010000003">
    <property type="protein sequence ID" value="MCP3729840.1"/>
    <property type="molecule type" value="Genomic_DNA"/>
</dbReference>
<dbReference type="Gene3D" id="1.25.40.10">
    <property type="entry name" value="Tetratricopeptide repeat domain"/>
    <property type="match status" value="1"/>
</dbReference>
<gene>
    <name evidence="5" type="ORF">M9978_05290</name>
</gene>
<dbReference type="Pfam" id="PF00196">
    <property type="entry name" value="GerE"/>
    <property type="match status" value="1"/>
</dbReference>
<name>A0A9X2HPY1_9SPHN</name>
<dbReference type="GO" id="GO:0006355">
    <property type="term" value="P:regulation of DNA-templated transcription"/>
    <property type="evidence" value="ECO:0007669"/>
    <property type="project" value="InterPro"/>
</dbReference>
<dbReference type="InterPro" id="IPR016032">
    <property type="entry name" value="Sig_transdc_resp-reg_C-effctor"/>
</dbReference>